<evidence type="ECO:0000256" key="2">
    <source>
        <dbReference type="ARBA" id="ARBA00022727"/>
    </source>
</evidence>
<keyword evidence="1 5" id="KW-0808">Transferase</keyword>
<protein>
    <recommendedName>
        <fullName evidence="6">Adenylate kinase</fullName>
        <ecNumber evidence="6">2.7.4.3</ecNumber>
    </recommendedName>
</protein>
<keyword evidence="2" id="KW-0545">Nucleotide biosynthesis</keyword>
<dbReference type="CDD" id="cd01428">
    <property type="entry name" value="ADK"/>
    <property type="match status" value="1"/>
</dbReference>
<evidence type="ECO:0000256" key="3">
    <source>
        <dbReference type="ARBA" id="ARBA00022741"/>
    </source>
</evidence>
<evidence type="ECO:0000313" key="7">
    <source>
        <dbReference type="EMBL" id="OGG40780.1"/>
    </source>
</evidence>
<gene>
    <name evidence="7" type="ORF">A3A21_00935</name>
</gene>
<dbReference type="Proteomes" id="UP000176996">
    <property type="component" value="Unassembled WGS sequence"/>
</dbReference>
<dbReference type="InterPro" id="IPR027417">
    <property type="entry name" value="P-loop_NTPase"/>
</dbReference>
<evidence type="ECO:0000256" key="1">
    <source>
        <dbReference type="ARBA" id="ARBA00022679"/>
    </source>
</evidence>
<comment type="catalytic activity">
    <reaction evidence="6">
        <text>AMP + ATP = 2 ADP</text>
        <dbReference type="Rhea" id="RHEA:12973"/>
        <dbReference type="ChEBI" id="CHEBI:30616"/>
        <dbReference type="ChEBI" id="CHEBI:456215"/>
        <dbReference type="ChEBI" id="CHEBI:456216"/>
        <dbReference type="EC" id="2.7.4.3"/>
    </reaction>
</comment>
<reference evidence="7 8" key="1">
    <citation type="journal article" date="2016" name="Nat. Commun.">
        <title>Thousands of microbial genomes shed light on interconnected biogeochemical processes in an aquifer system.</title>
        <authorList>
            <person name="Anantharaman K."/>
            <person name="Brown C.T."/>
            <person name="Hug L.A."/>
            <person name="Sharon I."/>
            <person name="Castelle C.J."/>
            <person name="Probst A.J."/>
            <person name="Thomas B.C."/>
            <person name="Singh A."/>
            <person name="Wilkins M.J."/>
            <person name="Karaoz U."/>
            <person name="Brodie E.L."/>
            <person name="Williams K.H."/>
            <person name="Hubbard S.S."/>
            <person name="Banfield J.F."/>
        </authorList>
    </citation>
    <scope>NUCLEOTIDE SEQUENCE [LARGE SCALE GENOMIC DNA]</scope>
</reference>
<dbReference type="Pfam" id="PF00406">
    <property type="entry name" value="ADK"/>
    <property type="match status" value="1"/>
</dbReference>
<evidence type="ECO:0000256" key="4">
    <source>
        <dbReference type="ARBA" id="ARBA00022777"/>
    </source>
</evidence>
<accession>A0A1F6BV39</accession>
<name>A0A1F6BV39_9BACT</name>
<evidence type="ECO:0000313" key="8">
    <source>
        <dbReference type="Proteomes" id="UP000176996"/>
    </source>
</evidence>
<keyword evidence="6" id="KW-0067">ATP-binding</keyword>
<dbReference type="EC" id="2.7.4.3" evidence="6"/>
<dbReference type="PRINTS" id="PR00094">
    <property type="entry name" value="ADENYLTKNASE"/>
</dbReference>
<evidence type="ECO:0000256" key="5">
    <source>
        <dbReference type="RuleBase" id="RU003330"/>
    </source>
</evidence>
<sequence length="239" mass="26560">MSKRAIIMYGPPGAGKGTQAELLSRKMNVTHFDTGRYIESLVHSKEAGTDPVLKQEQINFDEGKLCTPSWVLNIIEEATRKIALTGQGVVFSGSPRTMYEAFGEPEEGSDAEKRPEGGLIKVLEEIYGKDNIIVFTISIDEASSIKRNSTRMICSVCGLPIMSISDANICGFCGGPAKKRTLDNPEVIKVRLEEYKKRTYPIIKQLKQEKYRIEEIDGTPAPYKVFEQILSSLSPKIHS</sequence>
<dbReference type="PANTHER" id="PTHR23359">
    <property type="entry name" value="NUCLEOTIDE KINASE"/>
    <property type="match status" value="1"/>
</dbReference>
<organism evidence="7 8">
    <name type="scientific">Candidatus Jorgensenbacteria bacterium RIFCSPLOWO2_01_FULL_45_25b</name>
    <dbReference type="NCBI Taxonomy" id="1798471"/>
    <lineage>
        <taxon>Bacteria</taxon>
        <taxon>Candidatus Joergenseniibacteriota</taxon>
    </lineage>
</organism>
<dbReference type="Gene3D" id="3.40.50.300">
    <property type="entry name" value="P-loop containing nucleotide triphosphate hydrolases"/>
    <property type="match status" value="1"/>
</dbReference>
<dbReference type="AlphaFoldDB" id="A0A1F6BV39"/>
<comment type="subcellular location">
    <subcellularLocation>
        <location evidence="6">Cytoplasm</location>
    </subcellularLocation>
</comment>
<evidence type="ECO:0000256" key="6">
    <source>
        <dbReference type="RuleBase" id="RU003331"/>
    </source>
</evidence>
<dbReference type="STRING" id="1798471.A3A21_00935"/>
<dbReference type="GO" id="GO:0005524">
    <property type="term" value="F:ATP binding"/>
    <property type="evidence" value="ECO:0007669"/>
    <property type="project" value="UniProtKB-KW"/>
</dbReference>
<comment type="similarity">
    <text evidence="5">Belongs to the adenylate kinase family.</text>
</comment>
<dbReference type="GO" id="GO:0005737">
    <property type="term" value="C:cytoplasm"/>
    <property type="evidence" value="ECO:0007669"/>
    <property type="project" value="UniProtKB-SubCell"/>
</dbReference>
<dbReference type="GO" id="GO:0004017">
    <property type="term" value="F:AMP kinase activity"/>
    <property type="evidence" value="ECO:0007669"/>
    <property type="project" value="UniProtKB-EC"/>
</dbReference>
<comment type="caution">
    <text evidence="7">The sequence shown here is derived from an EMBL/GenBank/DDBJ whole genome shotgun (WGS) entry which is preliminary data.</text>
</comment>
<comment type="subunit">
    <text evidence="6">Monomer.</text>
</comment>
<dbReference type="EMBL" id="MFKK01000018">
    <property type="protein sequence ID" value="OGG40780.1"/>
    <property type="molecule type" value="Genomic_DNA"/>
</dbReference>
<dbReference type="InterPro" id="IPR000850">
    <property type="entry name" value="Adenylat/UMP-CMP_kin"/>
</dbReference>
<keyword evidence="3 6" id="KW-0547">Nucleotide-binding</keyword>
<proteinExistence type="inferred from homology"/>
<dbReference type="SUPFAM" id="SSF52540">
    <property type="entry name" value="P-loop containing nucleoside triphosphate hydrolases"/>
    <property type="match status" value="1"/>
</dbReference>
<keyword evidence="4 5" id="KW-0418">Kinase</keyword>